<gene>
    <name evidence="2" type="ORF">LCGC14_2062370</name>
</gene>
<feature type="transmembrane region" description="Helical" evidence="1">
    <location>
        <begin position="18"/>
        <end position="38"/>
    </location>
</feature>
<reference evidence="2" key="1">
    <citation type="journal article" date="2015" name="Nature">
        <title>Complex archaea that bridge the gap between prokaryotes and eukaryotes.</title>
        <authorList>
            <person name="Spang A."/>
            <person name="Saw J.H."/>
            <person name="Jorgensen S.L."/>
            <person name="Zaremba-Niedzwiedzka K."/>
            <person name="Martijn J."/>
            <person name="Lind A.E."/>
            <person name="van Eijk R."/>
            <person name="Schleper C."/>
            <person name="Guy L."/>
            <person name="Ettema T.J."/>
        </authorList>
    </citation>
    <scope>NUCLEOTIDE SEQUENCE</scope>
</reference>
<feature type="non-terminal residue" evidence="2">
    <location>
        <position position="109"/>
    </location>
</feature>
<dbReference type="AlphaFoldDB" id="A0A0F9HHQ5"/>
<evidence type="ECO:0000256" key="1">
    <source>
        <dbReference type="SAM" id="Phobius"/>
    </source>
</evidence>
<evidence type="ECO:0000313" key="2">
    <source>
        <dbReference type="EMBL" id="KKL74687.1"/>
    </source>
</evidence>
<organism evidence="2">
    <name type="scientific">marine sediment metagenome</name>
    <dbReference type="NCBI Taxonomy" id="412755"/>
    <lineage>
        <taxon>unclassified sequences</taxon>
        <taxon>metagenomes</taxon>
        <taxon>ecological metagenomes</taxon>
    </lineage>
</organism>
<dbReference type="EMBL" id="LAZR01024571">
    <property type="protein sequence ID" value="KKL74687.1"/>
    <property type="molecule type" value="Genomic_DNA"/>
</dbReference>
<keyword evidence="1" id="KW-1133">Transmembrane helix</keyword>
<keyword evidence="1" id="KW-0472">Membrane</keyword>
<keyword evidence="1" id="KW-0812">Transmembrane</keyword>
<proteinExistence type="predicted"/>
<comment type="caution">
    <text evidence="2">The sequence shown here is derived from an EMBL/GenBank/DDBJ whole genome shotgun (WGS) entry which is preliminary data.</text>
</comment>
<accession>A0A0F9HHQ5</accession>
<feature type="transmembrane region" description="Helical" evidence="1">
    <location>
        <begin position="45"/>
        <end position="64"/>
    </location>
</feature>
<sequence>MQSLLAQSGTFDVSTAKIAGAIIVGYCLISVCILWAYARTRWYPLYVLKSFWIGVTIVGFIWIVSMSCADPGSKHGGVTSEFMRNPAGPFAAVGDYVPAARAMYASSPW</sequence>
<protein>
    <submittedName>
        <fullName evidence="2">Uncharacterized protein</fullName>
    </submittedName>
</protein>
<name>A0A0F9HHQ5_9ZZZZ</name>